<dbReference type="Pfam" id="PF00271">
    <property type="entry name" value="Helicase_C"/>
    <property type="match status" value="1"/>
</dbReference>
<evidence type="ECO:0000259" key="9">
    <source>
        <dbReference type="PROSITE" id="PS51194"/>
    </source>
</evidence>
<dbReference type="SMART" id="SM00490">
    <property type="entry name" value="HELICc"/>
    <property type="match status" value="1"/>
</dbReference>
<evidence type="ECO:0000313" key="10">
    <source>
        <dbReference type="EMBL" id="MDW0115581.1"/>
    </source>
</evidence>
<evidence type="ECO:0000256" key="5">
    <source>
        <dbReference type="ARBA" id="ARBA00023125"/>
    </source>
</evidence>
<evidence type="ECO:0000256" key="1">
    <source>
        <dbReference type="ARBA" id="ARBA00022741"/>
    </source>
</evidence>
<dbReference type="AlphaFoldDB" id="A0AAW9A7F9"/>
<dbReference type="GO" id="GO:0043590">
    <property type="term" value="C:bacterial nucleoid"/>
    <property type="evidence" value="ECO:0007669"/>
    <property type="project" value="TreeGrafter"/>
</dbReference>
<keyword evidence="5" id="KW-0238">DNA-binding</keyword>
<evidence type="ECO:0000256" key="4">
    <source>
        <dbReference type="ARBA" id="ARBA00022840"/>
    </source>
</evidence>
<keyword evidence="1" id="KW-0547">Nucleotide-binding</keyword>
<protein>
    <recommendedName>
        <fullName evidence="6">ATP-dependent DNA helicase RecQ</fullName>
    </recommendedName>
    <alternativeName>
        <fullName evidence="7">DNA 3'-5' helicase RecQ</fullName>
    </alternativeName>
</protein>
<dbReference type="InterPro" id="IPR002464">
    <property type="entry name" value="DNA/RNA_helicase_DEAH_CS"/>
</dbReference>
<dbReference type="PANTHER" id="PTHR13710:SF84">
    <property type="entry name" value="ATP-DEPENDENT DNA HELICASE RECS-RELATED"/>
    <property type="match status" value="1"/>
</dbReference>
<dbReference type="InterPro" id="IPR014001">
    <property type="entry name" value="Helicase_ATP-bd"/>
</dbReference>
<dbReference type="InterPro" id="IPR011545">
    <property type="entry name" value="DEAD/DEAH_box_helicase_dom"/>
</dbReference>
<keyword evidence="2 10" id="KW-0378">Hydrolase</keyword>
<keyword evidence="11" id="KW-1185">Reference proteome</keyword>
<accession>A0AAW9A7F9</accession>
<dbReference type="PROSITE" id="PS00690">
    <property type="entry name" value="DEAH_ATP_HELICASE"/>
    <property type="match status" value="1"/>
</dbReference>
<evidence type="ECO:0000313" key="11">
    <source>
        <dbReference type="Proteomes" id="UP001271648"/>
    </source>
</evidence>
<dbReference type="RefSeq" id="WP_317940056.1">
    <property type="nucleotide sequence ID" value="NZ_JAUBDJ010000001.1"/>
</dbReference>
<sequence>MDLQLLLKERFGYTHFRTGQKEVIHHVLNKRDCVAILPTGMGKSLCYQLPGYILPGSVLIISPLVSLMEDQVMQMRKNGEKRVVALNSFLPFSERNRVISRLGEYKFIFVSPEMLSHKSFESHLKRIEIGLIVVDEAHCISQWGFDFRPDYLRIGEFLSSWSSPILALTATADTKVINDITSYLKMDEPAIERHSLDRPNISYSIIQLNSTLEKTDWIKERIMKTTGPGIIYTSSRKRADELAAELQWAGYAIQSYHAGKEQDERAIIQEQFLNNELKWICATNAFGMGVHKSDIRQVIHEHLPSNIAGYLQEVGRAGRDGLPSAATLLYMPADERMTSFIIQSDRPDESQMRHYVKMLAEGQEPSTSAELAGLSDTGRRIVDYYLERYSLDETNERMKTLSAEKETELQKMLNLVHSDKCLRETVLSYFGERCKEKPQACCSTCGLKEMEWLTEKTNKKNMSVKVTWDDRITNLLG</sequence>
<dbReference type="GO" id="GO:0003677">
    <property type="term" value="F:DNA binding"/>
    <property type="evidence" value="ECO:0007669"/>
    <property type="project" value="UniProtKB-KW"/>
</dbReference>
<evidence type="ECO:0000256" key="2">
    <source>
        <dbReference type="ARBA" id="ARBA00022801"/>
    </source>
</evidence>
<dbReference type="Proteomes" id="UP001271648">
    <property type="component" value="Unassembled WGS sequence"/>
</dbReference>
<dbReference type="SMART" id="SM00487">
    <property type="entry name" value="DEXDc"/>
    <property type="match status" value="1"/>
</dbReference>
<feature type="domain" description="Helicase ATP-binding" evidence="8">
    <location>
        <begin position="24"/>
        <end position="190"/>
    </location>
</feature>
<dbReference type="InterPro" id="IPR004589">
    <property type="entry name" value="DNA_helicase_ATP-dep_RecQ"/>
</dbReference>
<dbReference type="PROSITE" id="PS51194">
    <property type="entry name" value="HELICASE_CTER"/>
    <property type="match status" value="1"/>
</dbReference>
<dbReference type="Pfam" id="PF16124">
    <property type="entry name" value="RecQ_Zn_bind"/>
    <property type="match status" value="1"/>
</dbReference>
<dbReference type="GO" id="GO:0005737">
    <property type="term" value="C:cytoplasm"/>
    <property type="evidence" value="ECO:0007669"/>
    <property type="project" value="TreeGrafter"/>
</dbReference>
<organism evidence="10 11">
    <name type="scientific">Sporosarcina thermotolerans</name>
    <dbReference type="NCBI Taxonomy" id="633404"/>
    <lineage>
        <taxon>Bacteria</taxon>
        <taxon>Bacillati</taxon>
        <taxon>Bacillota</taxon>
        <taxon>Bacilli</taxon>
        <taxon>Bacillales</taxon>
        <taxon>Caryophanaceae</taxon>
        <taxon>Sporosarcina</taxon>
    </lineage>
</organism>
<proteinExistence type="predicted"/>
<dbReference type="InterPro" id="IPR032284">
    <property type="entry name" value="RecQ_Zn-bd"/>
</dbReference>
<dbReference type="Gene3D" id="3.40.50.300">
    <property type="entry name" value="P-loop containing nucleotide triphosphate hydrolases"/>
    <property type="match status" value="2"/>
</dbReference>
<dbReference type="Pfam" id="PF00270">
    <property type="entry name" value="DEAD"/>
    <property type="match status" value="1"/>
</dbReference>
<dbReference type="GO" id="GO:0030894">
    <property type="term" value="C:replisome"/>
    <property type="evidence" value="ECO:0007669"/>
    <property type="project" value="TreeGrafter"/>
</dbReference>
<feature type="domain" description="Helicase C-terminal" evidence="9">
    <location>
        <begin position="217"/>
        <end position="360"/>
    </location>
</feature>
<dbReference type="GO" id="GO:0005524">
    <property type="term" value="F:ATP binding"/>
    <property type="evidence" value="ECO:0007669"/>
    <property type="project" value="UniProtKB-KW"/>
</dbReference>
<evidence type="ECO:0000256" key="7">
    <source>
        <dbReference type="ARBA" id="ARBA00044550"/>
    </source>
</evidence>
<dbReference type="GO" id="GO:0009378">
    <property type="term" value="F:four-way junction helicase activity"/>
    <property type="evidence" value="ECO:0007669"/>
    <property type="project" value="TreeGrafter"/>
</dbReference>
<gene>
    <name evidence="10" type="ORF">QTL97_01340</name>
</gene>
<keyword evidence="4" id="KW-0067">ATP-binding</keyword>
<comment type="caution">
    <text evidence="10">The sequence shown here is derived from an EMBL/GenBank/DDBJ whole genome shotgun (WGS) entry which is preliminary data.</text>
</comment>
<dbReference type="PANTHER" id="PTHR13710">
    <property type="entry name" value="DNA HELICASE RECQ FAMILY MEMBER"/>
    <property type="match status" value="1"/>
</dbReference>
<dbReference type="InterPro" id="IPR027417">
    <property type="entry name" value="P-loop_NTPase"/>
</dbReference>
<dbReference type="SUPFAM" id="SSF52540">
    <property type="entry name" value="P-loop containing nucleoside triphosphate hydrolases"/>
    <property type="match status" value="1"/>
</dbReference>
<dbReference type="GO" id="GO:0006281">
    <property type="term" value="P:DNA repair"/>
    <property type="evidence" value="ECO:0007669"/>
    <property type="project" value="TreeGrafter"/>
</dbReference>
<dbReference type="GO" id="GO:0043138">
    <property type="term" value="F:3'-5' DNA helicase activity"/>
    <property type="evidence" value="ECO:0007669"/>
    <property type="project" value="TreeGrafter"/>
</dbReference>
<dbReference type="NCBIfam" id="TIGR00614">
    <property type="entry name" value="recQ_fam"/>
    <property type="match status" value="1"/>
</dbReference>
<evidence type="ECO:0000256" key="6">
    <source>
        <dbReference type="ARBA" id="ARBA00044535"/>
    </source>
</evidence>
<dbReference type="InterPro" id="IPR001650">
    <property type="entry name" value="Helicase_C-like"/>
</dbReference>
<dbReference type="PROSITE" id="PS51192">
    <property type="entry name" value="HELICASE_ATP_BIND_1"/>
    <property type="match status" value="1"/>
</dbReference>
<dbReference type="GO" id="GO:0016787">
    <property type="term" value="F:hydrolase activity"/>
    <property type="evidence" value="ECO:0007669"/>
    <property type="project" value="UniProtKB-KW"/>
</dbReference>
<dbReference type="EMBL" id="JAUBDJ010000001">
    <property type="protein sequence ID" value="MDW0115581.1"/>
    <property type="molecule type" value="Genomic_DNA"/>
</dbReference>
<keyword evidence="3 10" id="KW-0347">Helicase</keyword>
<evidence type="ECO:0000256" key="3">
    <source>
        <dbReference type="ARBA" id="ARBA00022806"/>
    </source>
</evidence>
<reference evidence="10 11" key="1">
    <citation type="submission" date="2023-06" db="EMBL/GenBank/DDBJ databases">
        <title>Sporosarcina sp. nov., isolated from Korean traditional fermented seafood 'Jeotgal'.</title>
        <authorList>
            <person name="Yang A.I."/>
            <person name="Shin N.-R."/>
        </authorList>
    </citation>
    <scope>NUCLEOTIDE SEQUENCE [LARGE SCALE GENOMIC DNA]</scope>
    <source>
        <strain evidence="10 11">KCTC43456</strain>
    </source>
</reference>
<evidence type="ECO:0000259" key="8">
    <source>
        <dbReference type="PROSITE" id="PS51192"/>
    </source>
</evidence>
<name>A0AAW9A7F9_9BACL</name>
<dbReference type="CDD" id="cd17920">
    <property type="entry name" value="DEXHc_RecQ"/>
    <property type="match status" value="1"/>
</dbReference>
<dbReference type="GO" id="GO:0006310">
    <property type="term" value="P:DNA recombination"/>
    <property type="evidence" value="ECO:0007669"/>
    <property type="project" value="InterPro"/>
</dbReference>